<comment type="caution">
    <text evidence="2">The sequence shown here is derived from an EMBL/GenBank/DDBJ whole genome shotgun (WGS) entry which is preliminary data.</text>
</comment>
<dbReference type="PROSITE" id="PS51819">
    <property type="entry name" value="VOC"/>
    <property type="match status" value="1"/>
</dbReference>
<feature type="domain" description="VOC" evidence="1">
    <location>
        <begin position="8"/>
        <end position="137"/>
    </location>
</feature>
<reference evidence="2 3" key="1">
    <citation type="submission" date="2016-10" db="EMBL/GenBank/DDBJ databases">
        <authorList>
            <person name="Varghese N."/>
            <person name="Submissions S."/>
        </authorList>
    </citation>
    <scope>NUCLEOTIDE SEQUENCE [LARGE SCALE GENOMIC DNA]</scope>
    <source>
        <strain evidence="2 3">CGMCC 1.6497</strain>
    </source>
</reference>
<proteinExistence type="predicted"/>
<dbReference type="InterPro" id="IPR029068">
    <property type="entry name" value="Glyas_Bleomycin-R_OHBP_Dase"/>
</dbReference>
<dbReference type="EMBL" id="FNJC01000006">
    <property type="protein sequence ID" value="SDP62657.1"/>
    <property type="molecule type" value="Genomic_DNA"/>
</dbReference>
<name>A0A1H0U8Q3_9HYPH</name>
<dbReference type="Gene3D" id="3.10.180.10">
    <property type="entry name" value="2,3-Dihydroxybiphenyl 1,2-Dioxygenase, domain 1"/>
    <property type="match status" value="1"/>
</dbReference>
<keyword evidence="3" id="KW-1185">Reference proteome</keyword>
<dbReference type="Proteomes" id="UP000198795">
    <property type="component" value="Unassembled WGS sequence"/>
</dbReference>
<dbReference type="SUPFAM" id="SSF54593">
    <property type="entry name" value="Glyoxalase/Bleomycin resistance protein/Dihydroxybiphenyl dioxygenase"/>
    <property type="match status" value="1"/>
</dbReference>
<evidence type="ECO:0000313" key="2">
    <source>
        <dbReference type="EMBL" id="SDP62657.1"/>
    </source>
</evidence>
<accession>A0A1H0U8Q3</accession>
<dbReference type="InterPro" id="IPR004360">
    <property type="entry name" value="Glyas_Fos-R_dOase_dom"/>
</dbReference>
<sequence length="144" mass="15814">MGMDMKPRISVLTLGVSNLENSLSFYRDGLGLPTEGVIGREFEHGAVAFFNLSGGLKLAIWAQDDLAYDTGLPKHPICTTAGSIGHNVLRREDVDDIMRKAQRAGAEIIKAPQDTFYGGYAGYFTDPDGHLWEVVWNPQMLPSD</sequence>
<gene>
    <name evidence="2" type="ORF">SAMN04488061_3527</name>
</gene>
<organism evidence="2 3">
    <name type="scientific">Filomicrobium insigne</name>
    <dbReference type="NCBI Taxonomy" id="418854"/>
    <lineage>
        <taxon>Bacteria</taxon>
        <taxon>Pseudomonadati</taxon>
        <taxon>Pseudomonadota</taxon>
        <taxon>Alphaproteobacteria</taxon>
        <taxon>Hyphomicrobiales</taxon>
        <taxon>Hyphomicrobiaceae</taxon>
        <taxon>Filomicrobium</taxon>
    </lineage>
</organism>
<evidence type="ECO:0000259" key="1">
    <source>
        <dbReference type="PROSITE" id="PS51819"/>
    </source>
</evidence>
<protein>
    <recommendedName>
        <fullName evidence="1">VOC domain-containing protein</fullName>
    </recommendedName>
</protein>
<dbReference type="PANTHER" id="PTHR36503">
    <property type="entry name" value="BLR2520 PROTEIN"/>
    <property type="match status" value="1"/>
</dbReference>
<dbReference type="PANTHER" id="PTHR36503:SF1">
    <property type="entry name" value="BLR2520 PROTEIN"/>
    <property type="match status" value="1"/>
</dbReference>
<dbReference type="Pfam" id="PF00903">
    <property type="entry name" value="Glyoxalase"/>
    <property type="match status" value="1"/>
</dbReference>
<dbReference type="InterPro" id="IPR037523">
    <property type="entry name" value="VOC_core"/>
</dbReference>
<evidence type="ECO:0000313" key="3">
    <source>
        <dbReference type="Proteomes" id="UP000198795"/>
    </source>
</evidence>